<sequence length="119" mass="14127">MRGAKARGKKKQGMPYTKVLRRIAAREQESRRKSRREKGAQRSSSHRRRKKERERTSEKEKERKMRVHGYRYITGERVERGRRGTSVCVQKGEKEGHILYLWVFAATVLSRRRLAAEES</sequence>
<reference evidence="2 3" key="1">
    <citation type="journal article" date="2014" name="Curr. Biol.">
        <title>The genome of the clonal raider ant Cerapachys biroi.</title>
        <authorList>
            <person name="Oxley P.R."/>
            <person name="Ji L."/>
            <person name="Fetter-Pruneda I."/>
            <person name="McKenzie S.K."/>
            <person name="Li C."/>
            <person name="Hu H."/>
            <person name="Zhang G."/>
            <person name="Kronauer D.J."/>
        </authorList>
    </citation>
    <scope>NUCLEOTIDE SEQUENCE [LARGE SCALE GENOMIC DNA]</scope>
</reference>
<dbReference type="Proteomes" id="UP000053097">
    <property type="component" value="Unassembled WGS sequence"/>
</dbReference>
<feature type="region of interest" description="Disordered" evidence="1">
    <location>
        <begin position="1"/>
        <end position="68"/>
    </location>
</feature>
<feature type="compositionally biased region" description="Basic residues" evidence="1">
    <location>
        <begin position="1"/>
        <end position="12"/>
    </location>
</feature>
<evidence type="ECO:0000313" key="2">
    <source>
        <dbReference type="EMBL" id="EZA51326.1"/>
    </source>
</evidence>
<gene>
    <name evidence="2" type="ORF">X777_10011</name>
</gene>
<feature type="compositionally biased region" description="Basic and acidic residues" evidence="1">
    <location>
        <begin position="53"/>
        <end position="63"/>
    </location>
</feature>
<keyword evidence="3" id="KW-1185">Reference proteome</keyword>
<organism evidence="2 3">
    <name type="scientific">Ooceraea biroi</name>
    <name type="common">Clonal raider ant</name>
    <name type="synonym">Cerapachys biroi</name>
    <dbReference type="NCBI Taxonomy" id="2015173"/>
    <lineage>
        <taxon>Eukaryota</taxon>
        <taxon>Metazoa</taxon>
        <taxon>Ecdysozoa</taxon>
        <taxon>Arthropoda</taxon>
        <taxon>Hexapoda</taxon>
        <taxon>Insecta</taxon>
        <taxon>Pterygota</taxon>
        <taxon>Neoptera</taxon>
        <taxon>Endopterygota</taxon>
        <taxon>Hymenoptera</taxon>
        <taxon>Apocrita</taxon>
        <taxon>Aculeata</taxon>
        <taxon>Formicoidea</taxon>
        <taxon>Formicidae</taxon>
        <taxon>Dorylinae</taxon>
        <taxon>Ooceraea</taxon>
    </lineage>
</organism>
<dbReference type="AlphaFoldDB" id="A0A026W6S2"/>
<protein>
    <submittedName>
        <fullName evidence="2">Uncharacterized protein</fullName>
    </submittedName>
</protein>
<evidence type="ECO:0000256" key="1">
    <source>
        <dbReference type="SAM" id="MobiDB-lite"/>
    </source>
</evidence>
<name>A0A026W6S2_OOCBI</name>
<proteinExistence type="predicted"/>
<accession>A0A026W6S2</accession>
<dbReference type="EMBL" id="KK107399">
    <property type="protein sequence ID" value="EZA51326.1"/>
    <property type="molecule type" value="Genomic_DNA"/>
</dbReference>
<evidence type="ECO:0000313" key="3">
    <source>
        <dbReference type="Proteomes" id="UP000053097"/>
    </source>
</evidence>